<dbReference type="GO" id="GO:0008250">
    <property type="term" value="C:oligosaccharyltransferase complex"/>
    <property type="evidence" value="ECO:0007669"/>
    <property type="project" value="UniProtKB-UniRule"/>
</dbReference>
<evidence type="ECO:0000313" key="7">
    <source>
        <dbReference type="EMBL" id="KAF2211834.1"/>
    </source>
</evidence>
<protein>
    <recommendedName>
        <fullName evidence="6">Dolichyl-diphosphooligosaccharide-protein glycosyltransferase subunit OST5</fullName>
    </recommendedName>
</protein>
<gene>
    <name evidence="7" type="ORF">CERZMDRAFT_42586</name>
</gene>
<organism evidence="7 8">
    <name type="scientific">Cercospora zeae-maydis SCOH1-5</name>
    <dbReference type="NCBI Taxonomy" id="717836"/>
    <lineage>
        <taxon>Eukaryota</taxon>
        <taxon>Fungi</taxon>
        <taxon>Dikarya</taxon>
        <taxon>Ascomycota</taxon>
        <taxon>Pezizomycotina</taxon>
        <taxon>Dothideomycetes</taxon>
        <taxon>Dothideomycetidae</taxon>
        <taxon>Mycosphaerellales</taxon>
        <taxon>Mycosphaerellaceae</taxon>
        <taxon>Cercospora</taxon>
    </lineage>
</organism>
<dbReference type="EMBL" id="ML992675">
    <property type="protein sequence ID" value="KAF2211834.1"/>
    <property type="molecule type" value="Genomic_DNA"/>
</dbReference>
<comment type="similarity">
    <text evidence="2 6">Belongs to the OST5 family.</text>
</comment>
<accession>A0A6A6FEN2</accession>
<feature type="transmembrane region" description="Helical" evidence="6">
    <location>
        <begin position="28"/>
        <end position="49"/>
    </location>
</feature>
<dbReference type="InterPro" id="IPR007915">
    <property type="entry name" value="TMEM258/Ost5"/>
</dbReference>
<comment type="function">
    <text evidence="6">Subunit of the oligosaccharyl transferase (OST) complex that catalyzes the initial transfer of a defined glycan (Glc(3)Man(9)GlcNAc(2) in eukaryotes) from the lipid carrier dolichol-pyrophosphate to an asparagine residue within an Asn-X-Ser/Thr consensus motif in nascent polypeptide chains, the first step in protein N-glycosylation. N-glycosylation occurs cotranslationally and the complex associates with the Sec61 complex at the channel-forming translocon complex that mediates protein translocation across the endoplasmic reticulum (ER). All subunits are required for a maximal enzyme activity.</text>
</comment>
<keyword evidence="4 6" id="KW-1133">Transmembrane helix</keyword>
<feature type="transmembrane region" description="Helical" evidence="6">
    <location>
        <begin position="56"/>
        <end position="79"/>
    </location>
</feature>
<dbReference type="GO" id="GO:0006487">
    <property type="term" value="P:protein N-linked glycosylation"/>
    <property type="evidence" value="ECO:0007669"/>
    <property type="project" value="UniProtKB-UniRule"/>
</dbReference>
<evidence type="ECO:0000256" key="4">
    <source>
        <dbReference type="ARBA" id="ARBA00022989"/>
    </source>
</evidence>
<evidence type="ECO:0000256" key="6">
    <source>
        <dbReference type="RuleBase" id="RU367008"/>
    </source>
</evidence>
<evidence type="ECO:0000256" key="1">
    <source>
        <dbReference type="ARBA" id="ARBA00004141"/>
    </source>
</evidence>
<sequence length="80" mass="8478">MSEQSLHALWEASANSQFVPNVGKDAQFLVGFVLLSIGFVLTALFGLNLSIKNLPILAVPASLAFAFGSVYMICAVGVYV</sequence>
<dbReference type="Pfam" id="PF05251">
    <property type="entry name" value="Ost5"/>
    <property type="match status" value="1"/>
</dbReference>
<evidence type="ECO:0000313" key="8">
    <source>
        <dbReference type="Proteomes" id="UP000799539"/>
    </source>
</evidence>
<evidence type="ECO:0000256" key="5">
    <source>
        <dbReference type="ARBA" id="ARBA00023136"/>
    </source>
</evidence>
<dbReference type="OrthoDB" id="5371169at2759"/>
<keyword evidence="5 6" id="KW-0472">Membrane</keyword>
<evidence type="ECO:0000256" key="2">
    <source>
        <dbReference type="ARBA" id="ARBA00009825"/>
    </source>
</evidence>
<comment type="subcellular location">
    <subcellularLocation>
        <location evidence="1 6">Membrane</location>
        <topology evidence="1 6">Multi-pass membrane protein</topology>
    </subcellularLocation>
</comment>
<comment type="subunit">
    <text evidence="6">Component of the oligosaccharyltransferase (OST) complex.</text>
</comment>
<name>A0A6A6FEN2_9PEZI</name>
<dbReference type="AlphaFoldDB" id="A0A6A6FEN2"/>
<keyword evidence="3 6" id="KW-0812">Transmembrane</keyword>
<evidence type="ECO:0000256" key="3">
    <source>
        <dbReference type="ARBA" id="ARBA00022692"/>
    </source>
</evidence>
<proteinExistence type="inferred from homology"/>
<dbReference type="Proteomes" id="UP000799539">
    <property type="component" value="Unassembled WGS sequence"/>
</dbReference>
<reference evidence="7" key="1">
    <citation type="journal article" date="2020" name="Stud. Mycol.">
        <title>101 Dothideomycetes genomes: a test case for predicting lifestyles and emergence of pathogens.</title>
        <authorList>
            <person name="Haridas S."/>
            <person name="Albert R."/>
            <person name="Binder M."/>
            <person name="Bloem J."/>
            <person name="Labutti K."/>
            <person name="Salamov A."/>
            <person name="Andreopoulos B."/>
            <person name="Baker S."/>
            <person name="Barry K."/>
            <person name="Bills G."/>
            <person name="Bluhm B."/>
            <person name="Cannon C."/>
            <person name="Castanera R."/>
            <person name="Culley D."/>
            <person name="Daum C."/>
            <person name="Ezra D."/>
            <person name="Gonzalez J."/>
            <person name="Henrissat B."/>
            <person name="Kuo A."/>
            <person name="Liang C."/>
            <person name="Lipzen A."/>
            <person name="Lutzoni F."/>
            <person name="Magnuson J."/>
            <person name="Mondo S."/>
            <person name="Nolan M."/>
            <person name="Ohm R."/>
            <person name="Pangilinan J."/>
            <person name="Park H.-J."/>
            <person name="Ramirez L."/>
            <person name="Alfaro M."/>
            <person name="Sun H."/>
            <person name="Tritt A."/>
            <person name="Yoshinaga Y."/>
            <person name="Zwiers L.-H."/>
            <person name="Turgeon B."/>
            <person name="Goodwin S."/>
            <person name="Spatafora J."/>
            <person name="Crous P."/>
            <person name="Grigoriev I."/>
        </authorList>
    </citation>
    <scope>NUCLEOTIDE SEQUENCE</scope>
    <source>
        <strain evidence="7">SCOH1-5</strain>
    </source>
</reference>
<keyword evidence="8" id="KW-1185">Reference proteome</keyword>